<dbReference type="AlphaFoldDB" id="A0A645H447"/>
<evidence type="ECO:0000313" key="1">
    <source>
        <dbReference type="EMBL" id="MPN32779.1"/>
    </source>
</evidence>
<reference evidence="1" key="1">
    <citation type="submission" date="2019-08" db="EMBL/GenBank/DDBJ databases">
        <authorList>
            <person name="Kucharzyk K."/>
            <person name="Murdoch R.W."/>
            <person name="Higgins S."/>
            <person name="Loffler F."/>
        </authorList>
    </citation>
    <scope>NUCLEOTIDE SEQUENCE</scope>
</reference>
<organism evidence="1">
    <name type="scientific">bioreactor metagenome</name>
    <dbReference type="NCBI Taxonomy" id="1076179"/>
    <lineage>
        <taxon>unclassified sequences</taxon>
        <taxon>metagenomes</taxon>
        <taxon>ecological metagenomes</taxon>
    </lineage>
</organism>
<comment type="caution">
    <text evidence="1">The sequence shown here is derived from an EMBL/GenBank/DDBJ whole genome shotgun (WGS) entry which is preliminary data.</text>
</comment>
<gene>
    <name evidence="1" type="ORF">SDC9_180259</name>
</gene>
<proteinExistence type="predicted"/>
<protein>
    <submittedName>
        <fullName evidence="1">Uncharacterized protein</fullName>
    </submittedName>
</protein>
<accession>A0A645H447</accession>
<sequence length="70" mass="7811">MHNALNPVIILGTRTASQTIHFISLVQQKLRQIRTILASNASNKRFFHVCLSKMPNVHATILKCVGGFPQ</sequence>
<dbReference type="EMBL" id="VSSQ01084967">
    <property type="protein sequence ID" value="MPN32779.1"/>
    <property type="molecule type" value="Genomic_DNA"/>
</dbReference>
<name>A0A645H447_9ZZZZ</name>